<dbReference type="GeneID" id="69030339"/>
<reference evidence="2" key="1">
    <citation type="journal article" date="2015" name="PLoS Genet.">
        <title>The dynamic genome and transcriptome of the human fungal pathogen Blastomyces and close relative Emmonsia.</title>
        <authorList>
            <person name="Munoz J.F."/>
            <person name="Gauthier G.M."/>
            <person name="Desjardins C.A."/>
            <person name="Gallo J.E."/>
            <person name="Holder J."/>
            <person name="Sullivan T.D."/>
            <person name="Marty A.J."/>
            <person name="Carmen J.C."/>
            <person name="Chen Z."/>
            <person name="Ding L."/>
            <person name="Gujja S."/>
            <person name="Magrini V."/>
            <person name="Misas E."/>
            <person name="Mitreva M."/>
            <person name="Priest M."/>
            <person name="Saif S."/>
            <person name="Whiston E.A."/>
            <person name="Young S."/>
            <person name="Zeng Q."/>
            <person name="Goldman W.E."/>
            <person name="Mardis E.R."/>
            <person name="Taylor J.W."/>
            <person name="McEwen J.G."/>
            <person name="Clay O.K."/>
            <person name="Klein B.S."/>
            <person name="Cuomo C.A."/>
        </authorList>
    </citation>
    <scope>NUCLEOTIDE SEQUENCE [LARGE SCALE GENOMIC DNA]</scope>
    <source>
        <strain evidence="2">ER-3 / ATCC MYA-2586</strain>
    </source>
</reference>
<dbReference type="RefSeq" id="XP_045273292.1">
    <property type="nucleotide sequence ID" value="XM_045424616.1"/>
</dbReference>
<organism evidence="1 2">
    <name type="scientific">Ajellomyces dermatitidis (strain ER-3 / ATCC MYA-2586)</name>
    <name type="common">Blastomyces dermatitidis</name>
    <dbReference type="NCBI Taxonomy" id="559297"/>
    <lineage>
        <taxon>Eukaryota</taxon>
        <taxon>Fungi</taxon>
        <taxon>Dikarya</taxon>
        <taxon>Ascomycota</taxon>
        <taxon>Pezizomycotina</taxon>
        <taxon>Eurotiomycetes</taxon>
        <taxon>Eurotiomycetidae</taxon>
        <taxon>Onygenales</taxon>
        <taxon>Ajellomycetaceae</taxon>
        <taxon>Blastomyces</taxon>
    </lineage>
</organism>
<gene>
    <name evidence="1" type="ORF">BDCG_08836</name>
</gene>
<accession>A0ABM9YGA5</accession>
<keyword evidence="2" id="KW-1185">Reference proteome</keyword>
<proteinExistence type="predicted"/>
<evidence type="ECO:0000313" key="2">
    <source>
        <dbReference type="Proteomes" id="UP000002039"/>
    </source>
</evidence>
<sequence length="129" mass="14926">MQPSNSKHVKKPWTAHSRLVQMRYQQKGTLQCMLRSYFDDCHCKGVYLLIHEDNQYFTINFNKSDSLSSHFPSPDEDIVSAMSDTAQKRHTLTETGEALSLSIPNNVRELHEISEVQRGEEGKTRKTRE</sequence>
<dbReference type="EMBL" id="EQ999984">
    <property type="protein sequence ID" value="EEQ85567.2"/>
    <property type="molecule type" value="Genomic_DNA"/>
</dbReference>
<protein>
    <submittedName>
        <fullName evidence="1">Uncharacterized protein</fullName>
    </submittedName>
</protein>
<dbReference type="Proteomes" id="UP000002039">
    <property type="component" value="Unassembled WGS sequence"/>
</dbReference>
<name>A0ABM9YGA5_AJEDR</name>
<evidence type="ECO:0000313" key="1">
    <source>
        <dbReference type="EMBL" id="EEQ85567.2"/>
    </source>
</evidence>